<accession>A0ABT7QYH3</accession>
<dbReference type="GO" id="GO:0003848">
    <property type="term" value="F:2-amino-4-hydroxy-6-hydroxymethyldihydropteridine diphosphokinase activity"/>
    <property type="evidence" value="ECO:0007669"/>
    <property type="project" value="UniProtKB-EC"/>
</dbReference>
<dbReference type="InterPro" id="IPR035907">
    <property type="entry name" value="Hppk_sf"/>
</dbReference>
<proteinExistence type="inferred from homology"/>
<evidence type="ECO:0000313" key="15">
    <source>
        <dbReference type="Proteomes" id="UP001169069"/>
    </source>
</evidence>
<dbReference type="PROSITE" id="PS00794">
    <property type="entry name" value="HPPK"/>
    <property type="match status" value="1"/>
</dbReference>
<evidence type="ECO:0000256" key="5">
    <source>
        <dbReference type="ARBA" id="ARBA00022679"/>
    </source>
</evidence>
<keyword evidence="8" id="KW-0067">ATP-binding</keyword>
<reference evidence="14" key="1">
    <citation type="submission" date="2023-01" db="EMBL/GenBank/DDBJ databases">
        <title>Sulfurovum sp. zt1-1 genome assembly.</title>
        <authorList>
            <person name="Wang J."/>
        </authorList>
    </citation>
    <scope>NUCLEOTIDE SEQUENCE</scope>
    <source>
        <strain evidence="14">Zt1-1</strain>
    </source>
</reference>
<keyword evidence="9" id="KW-0289">Folate biosynthesis</keyword>
<keyword evidence="7" id="KW-0418">Kinase</keyword>
<comment type="pathway">
    <text evidence="1">Cofactor biosynthesis; tetrahydrofolate biosynthesis; 2-amino-4-hydroxy-6-hydroxymethyl-7,8-dihydropteridine diphosphate from 7,8-dihydroneopterin triphosphate: step 4/4.</text>
</comment>
<evidence type="ECO:0000256" key="11">
    <source>
        <dbReference type="ARBA" id="ARBA00029766"/>
    </source>
</evidence>
<evidence type="ECO:0000256" key="10">
    <source>
        <dbReference type="ARBA" id="ARBA00029409"/>
    </source>
</evidence>
<dbReference type="PANTHER" id="PTHR43071">
    <property type="entry name" value="2-AMINO-4-HYDROXY-6-HYDROXYMETHYLDIHYDROPTERIDINE PYROPHOSPHOKINASE"/>
    <property type="match status" value="1"/>
</dbReference>
<dbReference type="RefSeq" id="WP_289413541.1">
    <property type="nucleotide sequence ID" value="NZ_JAQIBD010000002.1"/>
</dbReference>
<evidence type="ECO:0000259" key="13">
    <source>
        <dbReference type="PROSITE" id="PS00794"/>
    </source>
</evidence>
<feature type="domain" description="7,8-dihydro-6-hydroxymethylpterin-pyrophosphokinase" evidence="13">
    <location>
        <begin position="115"/>
        <end position="126"/>
    </location>
</feature>
<evidence type="ECO:0000313" key="14">
    <source>
        <dbReference type="EMBL" id="MDM5271816.1"/>
    </source>
</evidence>
<dbReference type="PANTHER" id="PTHR43071:SF1">
    <property type="entry name" value="2-AMINO-4-HYDROXY-6-HYDROXYMETHYLDIHYDROPTERIDINE PYROPHOSPHOKINASE"/>
    <property type="match status" value="1"/>
</dbReference>
<evidence type="ECO:0000256" key="2">
    <source>
        <dbReference type="ARBA" id="ARBA00005810"/>
    </source>
</evidence>
<evidence type="ECO:0000256" key="3">
    <source>
        <dbReference type="ARBA" id="ARBA00013253"/>
    </source>
</evidence>
<dbReference type="NCBIfam" id="TIGR01498">
    <property type="entry name" value="folK"/>
    <property type="match status" value="1"/>
</dbReference>
<evidence type="ECO:0000256" key="12">
    <source>
        <dbReference type="ARBA" id="ARBA00033413"/>
    </source>
</evidence>
<keyword evidence="6" id="KW-0547">Nucleotide-binding</keyword>
<protein>
    <recommendedName>
        <fullName evidence="4">2-amino-4-hydroxy-6-hydroxymethyldihydropteridine pyrophosphokinase</fullName>
        <ecNumber evidence="3">2.7.6.3</ecNumber>
    </recommendedName>
    <alternativeName>
        <fullName evidence="11">6-hydroxymethyl-7,8-dihydropterin pyrophosphokinase</fullName>
    </alternativeName>
    <alternativeName>
        <fullName evidence="12">7,8-dihydro-6-hydroxymethylpterin-pyrophosphokinase</fullName>
    </alternativeName>
</protein>
<organism evidence="14 15">
    <name type="scientific">Sulfurovum zhangzhouensis</name>
    <dbReference type="NCBI Taxonomy" id="3019067"/>
    <lineage>
        <taxon>Bacteria</taxon>
        <taxon>Pseudomonadati</taxon>
        <taxon>Campylobacterota</taxon>
        <taxon>Epsilonproteobacteria</taxon>
        <taxon>Campylobacterales</taxon>
        <taxon>Sulfurovaceae</taxon>
        <taxon>Sulfurovum</taxon>
    </lineage>
</organism>
<dbReference type="EMBL" id="JAQIBD010000002">
    <property type="protein sequence ID" value="MDM5271816.1"/>
    <property type="molecule type" value="Genomic_DNA"/>
</dbReference>
<sequence>MLRKSIDQDNEVLFAGHYPYLSHQNLGKREAMLGIGGNIGDVVRRFEHLFTFLNRSALVHIKETSPILKNPPFGYMDQEDFYNALIRIETDLTPKALLRYILKVEKRFGRKRLFKDGPRTLDIDIIFYENMSINDEKLTIPHPHWFERDSVLIPLAYLKGYPV</sequence>
<dbReference type="Gene3D" id="3.30.70.560">
    <property type="entry name" value="7,8-Dihydro-6-hydroxymethylpterin-pyrophosphokinase HPPK"/>
    <property type="match status" value="1"/>
</dbReference>
<gene>
    <name evidence="14" type="primary">folK</name>
    <name evidence="14" type="ORF">PGH07_06475</name>
</gene>
<dbReference type="Pfam" id="PF01288">
    <property type="entry name" value="HPPK"/>
    <property type="match status" value="1"/>
</dbReference>
<keyword evidence="15" id="KW-1185">Reference proteome</keyword>
<evidence type="ECO:0000256" key="1">
    <source>
        <dbReference type="ARBA" id="ARBA00005051"/>
    </source>
</evidence>
<dbReference type="CDD" id="cd00483">
    <property type="entry name" value="HPPK"/>
    <property type="match status" value="1"/>
</dbReference>
<name>A0ABT7QYH3_9BACT</name>
<evidence type="ECO:0000256" key="9">
    <source>
        <dbReference type="ARBA" id="ARBA00022909"/>
    </source>
</evidence>
<dbReference type="Proteomes" id="UP001169069">
    <property type="component" value="Unassembled WGS sequence"/>
</dbReference>
<evidence type="ECO:0000256" key="8">
    <source>
        <dbReference type="ARBA" id="ARBA00022840"/>
    </source>
</evidence>
<comment type="caution">
    <text evidence="14">The sequence shown here is derived from an EMBL/GenBank/DDBJ whole genome shotgun (WGS) entry which is preliminary data.</text>
</comment>
<evidence type="ECO:0000256" key="6">
    <source>
        <dbReference type="ARBA" id="ARBA00022741"/>
    </source>
</evidence>
<comment type="similarity">
    <text evidence="2">Belongs to the HPPK family.</text>
</comment>
<evidence type="ECO:0000256" key="7">
    <source>
        <dbReference type="ARBA" id="ARBA00022777"/>
    </source>
</evidence>
<dbReference type="SUPFAM" id="SSF55083">
    <property type="entry name" value="6-hydroxymethyl-7,8-dihydropterin pyrophosphokinase, HPPK"/>
    <property type="match status" value="1"/>
</dbReference>
<dbReference type="EC" id="2.7.6.3" evidence="3"/>
<comment type="function">
    <text evidence="10">Catalyzes the transfer of pyrophosphate from adenosine triphosphate (ATP) to 6-hydroxymethyl-7,8-dihydropterin, an enzymatic step in folate biosynthesis pathway.</text>
</comment>
<evidence type="ECO:0000256" key="4">
    <source>
        <dbReference type="ARBA" id="ARBA00016218"/>
    </source>
</evidence>
<keyword evidence="5 14" id="KW-0808">Transferase</keyword>
<dbReference type="InterPro" id="IPR000550">
    <property type="entry name" value="Hppk"/>
</dbReference>